<feature type="domain" description="N-acetyltransferase" evidence="1">
    <location>
        <begin position="12"/>
        <end position="172"/>
    </location>
</feature>
<dbReference type="Proteomes" id="UP001060919">
    <property type="component" value="Chromosome"/>
</dbReference>
<evidence type="ECO:0000259" key="1">
    <source>
        <dbReference type="PROSITE" id="PS51186"/>
    </source>
</evidence>
<name>A0A915YF45_9BACT</name>
<gene>
    <name evidence="2" type="ORF">AsAng_0025650</name>
</gene>
<dbReference type="EMBL" id="AP026867">
    <property type="protein sequence ID" value="BDS11851.1"/>
    <property type="molecule type" value="Genomic_DNA"/>
</dbReference>
<dbReference type="RefSeq" id="WP_264792989.1">
    <property type="nucleotide sequence ID" value="NZ_AP026867.1"/>
</dbReference>
<proteinExistence type="predicted"/>
<protein>
    <submittedName>
        <fullName evidence="2">GNAT family N-acetyltransferase</fullName>
    </submittedName>
</protein>
<dbReference type="GO" id="GO:0016747">
    <property type="term" value="F:acyltransferase activity, transferring groups other than amino-acyl groups"/>
    <property type="evidence" value="ECO:0007669"/>
    <property type="project" value="InterPro"/>
</dbReference>
<evidence type="ECO:0000313" key="2">
    <source>
        <dbReference type="EMBL" id="BDS11851.1"/>
    </source>
</evidence>
<sequence length="172" mass="19787">MKKYISYETERLILKPTTKEDAPFILRLLNTPKWIQNIGDRSVRSLKDAEYYIQEKITPQLDRLGYSNYTMIRKTDGCKVGSCGLYSREGLEGIDIGFALFPEFEKQGYAFEGAQKIMQLAIHEFGLKQISGITIKENIASQRLLEKLGLKFSRTVILPNSQEELLLYQLIL</sequence>
<keyword evidence="3" id="KW-1185">Reference proteome</keyword>
<dbReference type="Pfam" id="PF13302">
    <property type="entry name" value="Acetyltransf_3"/>
    <property type="match status" value="1"/>
</dbReference>
<accession>A0A915YF45</accession>
<dbReference type="PROSITE" id="PS51186">
    <property type="entry name" value="GNAT"/>
    <property type="match status" value="1"/>
</dbReference>
<dbReference type="InterPro" id="IPR051531">
    <property type="entry name" value="N-acetyltransferase"/>
</dbReference>
<dbReference type="KEGG" id="aup:AsAng_0025650"/>
<organism evidence="2 3">
    <name type="scientific">Aureispira anguillae</name>
    <dbReference type="NCBI Taxonomy" id="2864201"/>
    <lineage>
        <taxon>Bacteria</taxon>
        <taxon>Pseudomonadati</taxon>
        <taxon>Bacteroidota</taxon>
        <taxon>Saprospiria</taxon>
        <taxon>Saprospirales</taxon>
        <taxon>Saprospiraceae</taxon>
        <taxon>Aureispira</taxon>
    </lineage>
</organism>
<reference evidence="2" key="1">
    <citation type="submission" date="2022-09" db="EMBL/GenBank/DDBJ databases">
        <title>Aureispira anguillicida sp. nov., isolated from Leptocephalus of Japanese eel Anguilla japonica.</title>
        <authorList>
            <person name="Yuasa K."/>
            <person name="Mekata T."/>
            <person name="Ikunari K."/>
        </authorList>
    </citation>
    <scope>NUCLEOTIDE SEQUENCE</scope>
    <source>
        <strain evidence="2">EL160426</strain>
    </source>
</reference>
<dbReference type="PANTHER" id="PTHR43792:SF1">
    <property type="entry name" value="N-ACETYLTRANSFERASE DOMAIN-CONTAINING PROTEIN"/>
    <property type="match status" value="1"/>
</dbReference>
<dbReference type="PANTHER" id="PTHR43792">
    <property type="entry name" value="GNAT FAMILY, PUTATIVE (AFU_ORTHOLOGUE AFUA_3G00765)-RELATED-RELATED"/>
    <property type="match status" value="1"/>
</dbReference>
<dbReference type="SUPFAM" id="SSF55729">
    <property type="entry name" value="Acyl-CoA N-acyltransferases (Nat)"/>
    <property type="match status" value="1"/>
</dbReference>
<dbReference type="InterPro" id="IPR000182">
    <property type="entry name" value="GNAT_dom"/>
</dbReference>
<dbReference type="AlphaFoldDB" id="A0A915YF45"/>
<dbReference type="Gene3D" id="3.40.630.30">
    <property type="match status" value="1"/>
</dbReference>
<dbReference type="InterPro" id="IPR016181">
    <property type="entry name" value="Acyl_CoA_acyltransferase"/>
</dbReference>
<evidence type="ECO:0000313" key="3">
    <source>
        <dbReference type="Proteomes" id="UP001060919"/>
    </source>
</evidence>